<accession>A0ABV9SD04</accession>
<evidence type="ECO:0000256" key="2">
    <source>
        <dbReference type="SAM" id="Phobius"/>
    </source>
</evidence>
<name>A0ABV9SD04_9PSEU</name>
<proteinExistence type="predicted"/>
<keyword evidence="2" id="KW-0812">Transmembrane</keyword>
<gene>
    <name evidence="3" type="ORF">ACFPCV_35765</name>
</gene>
<sequence length="260" mass="27807">MSEEDVRGGLLDAVADEPPLRFDPDELVATARRQVRRRSLVAVGLATVAVAVAAVAVPVALGRDTTTTQVAQQPTRSAPSPSTAPSVAQWPPPGVEPAYYTVDDLRQRGHEMSKHLRGALPATLSSASKFAYGEFGGEAEGAFYPEQTSINAAFSFTIDGARYSLVITSWVPGTSRSPAETCVANCHRLDDRAGGALYEQTEDIGEGVIETVFHYRDTGAMVSVTAYNYDMTSSSPTYHQGIPLAMEQLLSLATDPELEL</sequence>
<dbReference type="EMBL" id="JBHSIS010000024">
    <property type="protein sequence ID" value="MFC4858884.1"/>
    <property type="molecule type" value="Genomic_DNA"/>
</dbReference>
<evidence type="ECO:0000256" key="1">
    <source>
        <dbReference type="SAM" id="MobiDB-lite"/>
    </source>
</evidence>
<evidence type="ECO:0000313" key="4">
    <source>
        <dbReference type="Proteomes" id="UP001595859"/>
    </source>
</evidence>
<comment type="caution">
    <text evidence="3">The sequence shown here is derived from an EMBL/GenBank/DDBJ whole genome shotgun (WGS) entry which is preliminary data.</text>
</comment>
<keyword evidence="4" id="KW-1185">Reference proteome</keyword>
<feature type="compositionally biased region" description="Low complexity" evidence="1">
    <location>
        <begin position="71"/>
        <end position="89"/>
    </location>
</feature>
<organism evidence="3 4">
    <name type="scientific">Actinophytocola glycyrrhizae</name>
    <dbReference type="NCBI Taxonomy" id="2044873"/>
    <lineage>
        <taxon>Bacteria</taxon>
        <taxon>Bacillati</taxon>
        <taxon>Actinomycetota</taxon>
        <taxon>Actinomycetes</taxon>
        <taxon>Pseudonocardiales</taxon>
        <taxon>Pseudonocardiaceae</taxon>
    </lineage>
</organism>
<feature type="region of interest" description="Disordered" evidence="1">
    <location>
        <begin position="66"/>
        <end position="93"/>
    </location>
</feature>
<protein>
    <submittedName>
        <fullName evidence="3">Uncharacterized protein</fullName>
    </submittedName>
</protein>
<evidence type="ECO:0000313" key="3">
    <source>
        <dbReference type="EMBL" id="MFC4858884.1"/>
    </source>
</evidence>
<feature type="transmembrane region" description="Helical" evidence="2">
    <location>
        <begin position="40"/>
        <end position="61"/>
    </location>
</feature>
<dbReference type="Proteomes" id="UP001595859">
    <property type="component" value="Unassembled WGS sequence"/>
</dbReference>
<dbReference type="RefSeq" id="WP_378061596.1">
    <property type="nucleotide sequence ID" value="NZ_JBHSIS010000024.1"/>
</dbReference>
<keyword evidence="2" id="KW-1133">Transmembrane helix</keyword>
<keyword evidence="2" id="KW-0472">Membrane</keyword>
<reference evidence="4" key="1">
    <citation type="journal article" date="2019" name="Int. J. Syst. Evol. Microbiol.">
        <title>The Global Catalogue of Microorganisms (GCM) 10K type strain sequencing project: providing services to taxonomists for standard genome sequencing and annotation.</title>
        <authorList>
            <consortium name="The Broad Institute Genomics Platform"/>
            <consortium name="The Broad Institute Genome Sequencing Center for Infectious Disease"/>
            <person name="Wu L."/>
            <person name="Ma J."/>
        </authorList>
    </citation>
    <scope>NUCLEOTIDE SEQUENCE [LARGE SCALE GENOMIC DNA]</scope>
    <source>
        <strain evidence="4">ZS-22-S1</strain>
    </source>
</reference>